<proteinExistence type="predicted"/>
<protein>
    <submittedName>
        <fullName evidence="1">Uncharacterized protein</fullName>
    </submittedName>
</protein>
<name>A0A0A9DDR0_ARUDO</name>
<evidence type="ECO:0000313" key="1">
    <source>
        <dbReference type="EMBL" id="JAD83775.1"/>
    </source>
</evidence>
<dbReference type="AlphaFoldDB" id="A0A0A9DDR0"/>
<organism evidence="1">
    <name type="scientific">Arundo donax</name>
    <name type="common">Giant reed</name>
    <name type="synonym">Donax arundinaceus</name>
    <dbReference type="NCBI Taxonomy" id="35708"/>
    <lineage>
        <taxon>Eukaryota</taxon>
        <taxon>Viridiplantae</taxon>
        <taxon>Streptophyta</taxon>
        <taxon>Embryophyta</taxon>
        <taxon>Tracheophyta</taxon>
        <taxon>Spermatophyta</taxon>
        <taxon>Magnoliopsida</taxon>
        <taxon>Liliopsida</taxon>
        <taxon>Poales</taxon>
        <taxon>Poaceae</taxon>
        <taxon>PACMAD clade</taxon>
        <taxon>Arundinoideae</taxon>
        <taxon>Arundineae</taxon>
        <taxon>Arundo</taxon>
    </lineage>
</organism>
<accession>A0A0A9DDR0</accession>
<sequence length="42" mass="4336">MKAALTGWGCRCQWAAASRTSSLVETGMAESRSFPAGTGTAE</sequence>
<reference evidence="1" key="1">
    <citation type="submission" date="2014-09" db="EMBL/GenBank/DDBJ databases">
        <authorList>
            <person name="Magalhaes I.L.F."/>
            <person name="Oliveira U."/>
            <person name="Santos F.R."/>
            <person name="Vidigal T.H.D.A."/>
            <person name="Brescovit A.D."/>
            <person name="Santos A.J."/>
        </authorList>
    </citation>
    <scope>NUCLEOTIDE SEQUENCE</scope>
    <source>
        <tissue evidence="1">Shoot tissue taken approximately 20 cm above the soil surface</tissue>
    </source>
</reference>
<dbReference type="EMBL" id="GBRH01214120">
    <property type="protein sequence ID" value="JAD83775.1"/>
    <property type="molecule type" value="Transcribed_RNA"/>
</dbReference>
<reference evidence="1" key="2">
    <citation type="journal article" date="2015" name="Data Brief">
        <title>Shoot transcriptome of the giant reed, Arundo donax.</title>
        <authorList>
            <person name="Barrero R.A."/>
            <person name="Guerrero F.D."/>
            <person name="Moolhuijzen P."/>
            <person name="Goolsby J.A."/>
            <person name="Tidwell J."/>
            <person name="Bellgard S.E."/>
            <person name="Bellgard M.I."/>
        </authorList>
    </citation>
    <scope>NUCLEOTIDE SEQUENCE</scope>
    <source>
        <tissue evidence="1">Shoot tissue taken approximately 20 cm above the soil surface</tissue>
    </source>
</reference>